<keyword evidence="3" id="KW-1185">Reference proteome</keyword>
<organism evidence="2 3">
    <name type="scientific">Colletotrichum destructivum</name>
    <dbReference type="NCBI Taxonomy" id="34406"/>
    <lineage>
        <taxon>Eukaryota</taxon>
        <taxon>Fungi</taxon>
        <taxon>Dikarya</taxon>
        <taxon>Ascomycota</taxon>
        <taxon>Pezizomycotina</taxon>
        <taxon>Sordariomycetes</taxon>
        <taxon>Hypocreomycetidae</taxon>
        <taxon>Glomerellales</taxon>
        <taxon>Glomerellaceae</taxon>
        <taxon>Colletotrichum</taxon>
        <taxon>Colletotrichum destructivum species complex</taxon>
    </lineage>
</organism>
<evidence type="ECO:0000313" key="2">
    <source>
        <dbReference type="EMBL" id="WQF75285.1"/>
    </source>
</evidence>
<name>A0AAX4HWN5_9PEZI</name>
<dbReference type="AlphaFoldDB" id="A0AAX4HWN5"/>
<dbReference type="EMBL" id="CP137305">
    <property type="protein sequence ID" value="WQF75285.1"/>
    <property type="molecule type" value="Genomic_DNA"/>
</dbReference>
<sequence length="122" mass="13250">MKFSSPSLLLLCLAASTSASAIEERTETDAVGHWTTDRCIVSVRASGRNEGTYTSRVGPIAWNSGGLISQGLFSGCDLKIDRKRSPPPGGCSQWTAWIEGGRCSTLDYFKVTSFFCDDPRFC</sequence>
<keyword evidence="1" id="KW-0732">Signal</keyword>
<reference evidence="3" key="1">
    <citation type="journal article" date="2023" name="bioRxiv">
        <title>Complete genome of the Medicago anthracnose fungus, Colletotrichum destructivum, reveals a mini-chromosome-like region within a core chromosome.</title>
        <authorList>
            <person name="Lapalu N."/>
            <person name="Simon A."/>
            <person name="Lu A."/>
            <person name="Plaumann P.-L."/>
            <person name="Amselem J."/>
            <person name="Pigne S."/>
            <person name="Auger A."/>
            <person name="Koch C."/>
            <person name="Dallery J.-F."/>
            <person name="O'Connell R.J."/>
        </authorList>
    </citation>
    <scope>NUCLEOTIDE SEQUENCE [LARGE SCALE GENOMIC DNA]</scope>
    <source>
        <strain evidence="3">CBS 520.97</strain>
    </source>
</reference>
<dbReference type="KEGG" id="cdet:87936802"/>
<feature type="signal peptide" evidence="1">
    <location>
        <begin position="1"/>
        <end position="19"/>
    </location>
</feature>
<evidence type="ECO:0000256" key="1">
    <source>
        <dbReference type="SAM" id="SignalP"/>
    </source>
</evidence>
<proteinExistence type="predicted"/>
<dbReference type="Proteomes" id="UP001322277">
    <property type="component" value="Chromosome 1"/>
</dbReference>
<dbReference type="RefSeq" id="XP_062772509.1">
    <property type="nucleotide sequence ID" value="XM_062916458.1"/>
</dbReference>
<evidence type="ECO:0000313" key="3">
    <source>
        <dbReference type="Proteomes" id="UP001322277"/>
    </source>
</evidence>
<feature type="chain" id="PRO_5043780317" evidence="1">
    <location>
        <begin position="20"/>
        <end position="122"/>
    </location>
</feature>
<dbReference type="GeneID" id="87936802"/>
<accession>A0AAX4HWN5</accession>
<gene>
    <name evidence="2" type="ORF">CDEST_00299</name>
</gene>
<protein>
    <submittedName>
        <fullName evidence="2">Uncharacterized protein</fullName>
    </submittedName>
</protein>